<dbReference type="PROSITE" id="PS52019">
    <property type="entry name" value="PKS_MFAS_DH"/>
    <property type="match status" value="1"/>
</dbReference>
<name>A0A5P8H6F6_9EURO</name>
<dbReference type="FunFam" id="3.40.47.10:FF:000019">
    <property type="entry name" value="Polyketide synthase type I"/>
    <property type="match status" value="1"/>
</dbReference>
<dbReference type="InterPro" id="IPR016039">
    <property type="entry name" value="Thiolase-like"/>
</dbReference>
<dbReference type="InterPro" id="IPR020806">
    <property type="entry name" value="PKS_PP-bd"/>
</dbReference>
<evidence type="ECO:0000259" key="7">
    <source>
        <dbReference type="PROSITE" id="PS52004"/>
    </source>
</evidence>
<evidence type="ECO:0000256" key="5">
    <source>
        <dbReference type="ARBA" id="ARBA00023268"/>
    </source>
</evidence>
<dbReference type="Pfam" id="PF02801">
    <property type="entry name" value="Ketoacyl-synt_C"/>
    <property type="match status" value="1"/>
</dbReference>
<feature type="active site" description="Proton acceptor; for dehydratase activity" evidence="6">
    <location>
        <position position="1003"/>
    </location>
</feature>
<dbReference type="Pfam" id="PF22621">
    <property type="entry name" value="CurL-like_PKS_C"/>
    <property type="match status" value="1"/>
</dbReference>
<dbReference type="Gene3D" id="3.40.50.720">
    <property type="entry name" value="NAD(P)-binding Rossmann-like Domain"/>
    <property type="match status" value="2"/>
</dbReference>
<dbReference type="InterPro" id="IPR016035">
    <property type="entry name" value="Acyl_Trfase/lysoPLipase"/>
</dbReference>
<dbReference type="CDD" id="cd02440">
    <property type="entry name" value="AdoMet_MTases"/>
    <property type="match status" value="1"/>
</dbReference>
<dbReference type="Pfam" id="PF14765">
    <property type="entry name" value="PS-DH"/>
    <property type="match status" value="1"/>
</dbReference>
<dbReference type="Pfam" id="PF00550">
    <property type="entry name" value="PP-binding"/>
    <property type="match status" value="1"/>
</dbReference>
<dbReference type="SMART" id="SM00822">
    <property type="entry name" value="PKS_KR"/>
    <property type="match status" value="1"/>
</dbReference>
<dbReference type="InterPro" id="IPR020807">
    <property type="entry name" value="PKS_DH"/>
</dbReference>
<feature type="active site" description="Proton donor; for dehydratase activity" evidence="6">
    <location>
        <position position="1186"/>
    </location>
</feature>
<dbReference type="SUPFAM" id="SSF52151">
    <property type="entry name" value="FabD/lysophospholipase-like"/>
    <property type="match status" value="1"/>
</dbReference>
<proteinExistence type="predicted"/>
<reference evidence="9" key="1">
    <citation type="submission" date="2019-03" db="EMBL/GenBank/DDBJ databases">
        <title>Apc.LaeA and Apc.VeA of the velvet complex govern secondary metabolism and morphological development in the echinocandin-producing fungus Aspergillus pachycristatus.</title>
        <authorList>
            <person name="Lan N."/>
            <person name="Yue Q."/>
            <person name="An Z."/>
            <person name="Bills G.F."/>
        </authorList>
    </citation>
    <scope>NUCLEOTIDE SEQUENCE</scope>
    <source>
        <strain evidence="9">NRRL 11440</strain>
    </source>
</reference>
<dbReference type="EMBL" id="MK689406">
    <property type="protein sequence ID" value="QFQ50467.1"/>
    <property type="molecule type" value="Genomic_DNA"/>
</dbReference>
<dbReference type="Pfam" id="PF21089">
    <property type="entry name" value="PKS_DH_N"/>
    <property type="match status" value="1"/>
</dbReference>
<keyword evidence="1" id="KW-0596">Phosphopantetheine</keyword>
<dbReference type="GO" id="GO:0006633">
    <property type="term" value="P:fatty acid biosynthetic process"/>
    <property type="evidence" value="ECO:0007669"/>
    <property type="project" value="InterPro"/>
</dbReference>
<evidence type="ECO:0000256" key="4">
    <source>
        <dbReference type="ARBA" id="ARBA00022679"/>
    </source>
</evidence>
<dbReference type="GO" id="GO:0004315">
    <property type="term" value="F:3-oxoacyl-[acyl-carrier-protein] synthase activity"/>
    <property type="evidence" value="ECO:0007669"/>
    <property type="project" value="InterPro"/>
</dbReference>
<gene>
    <name evidence="9" type="primary">pks1</name>
</gene>
<dbReference type="InterPro" id="IPR001227">
    <property type="entry name" value="Ac_transferase_dom_sf"/>
</dbReference>
<dbReference type="InterPro" id="IPR042104">
    <property type="entry name" value="PKS_dehydratase_sf"/>
</dbReference>
<evidence type="ECO:0000256" key="2">
    <source>
        <dbReference type="ARBA" id="ARBA00022553"/>
    </source>
</evidence>
<feature type="domain" description="Ketosynthase family 3 (KS3)" evidence="7">
    <location>
        <begin position="15"/>
        <end position="447"/>
    </location>
</feature>
<dbReference type="GO" id="GO:0008168">
    <property type="term" value="F:methyltransferase activity"/>
    <property type="evidence" value="ECO:0007669"/>
    <property type="project" value="UniProtKB-KW"/>
</dbReference>
<dbReference type="SMART" id="SM00827">
    <property type="entry name" value="PKS_AT"/>
    <property type="match status" value="1"/>
</dbReference>
<feature type="region of interest" description="N-terminal hotdog fold" evidence="6">
    <location>
        <begin position="969"/>
        <end position="1113"/>
    </location>
</feature>
<dbReference type="InterPro" id="IPR013217">
    <property type="entry name" value="Methyltransf_12"/>
</dbReference>
<dbReference type="PANTHER" id="PTHR43775:SF20">
    <property type="entry name" value="HYBRID PKS-NRPS SYNTHETASE APDA"/>
    <property type="match status" value="1"/>
</dbReference>
<dbReference type="SMART" id="SM00823">
    <property type="entry name" value="PKS_PP"/>
    <property type="match status" value="1"/>
</dbReference>
<keyword evidence="2" id="KW-0597">Phosphoprotein</keyword>
<dbReference type="InterPro" id="IPR020841">
    <property type="entry name" value="PKS_Beta-ketoAc_synthase_dom"/>
</dbReference>
<dbReference type="Pfam" id="PF00698">
    <property type="entry name" value="Acyl_transf_1"/>
    <property type="match status" value="1"/>
</dbReference>
<dbReference type="Gene3D" id="3.40.50.150">
    <property type="entry name" value="Vaccinia Virus protein VP39"/>
    <property type="match status" value="1"/>
</dbReference>
<dbReference type="InterPro" id="IPR014030">
    <property type="entry name" value="Ketoacyl_synth_N"/>
</dbReference>
<dbReference type="SUPFAM" id="SSF47336">
    <property type="entry name" value="ACP-like"/>
    <property type="match status" value="1"/>
</dbReference>
<dbReference type="InterPro" id="IPR049900">
    <property type="entry name" value="PKS_mFAS_DH"/>
</dbReference>
<sequence>MGSIETEGNSLFFAREPIAIVGSSCRFPGGATSPSKLWELLERPRDVVQEIPASRFNTKAFYHPNSQHHGSTNVKHAYLLDEDPRAFDRDFFSINPKEAEAMDPQQRLLLETVYEGIESTGYSMQQLRGSSTAVFVGCMSFDYQFTAIRGIDSLPQYHGTGTAASILANRVSYFYDWKGPSVAIDTACSSSLVAVHQAVSALRNKEAQLAVAAGSNLIIGPEPFVSESKLNMLSPNGRSFMWDAAADGYTRGEGFAALFLKTLSQAIADGDHIECIIRETGVNSDGKTPGITMPSSESQARLIRDTYARCGLDPARESDRPQYFEAHGTGTPAGDPIEARAIQSVFFPDGTDGQQLMVGSIKTVIGHTEGTAGVAGVLKASLAVQHGQIPPNLHFKQLNPKIRPYYASLQVPTQMVPWPTLPQGSPRRVSVNSFGFGGTNAHAIIESWDGPGELNGHLNGHFSGKTNSNVNGAGPFVLSANSASALAASAGALASYLRAHPDTDLDQLAFTLFRRTEFPFRAAFSATSVEELVTKLETGRDSLKSSSSRTATIPEALPPRILGIFTGQGAQWATMGKELYRASAVFRNAIDQMQESLDSLPPQDRPHWALVDQLDAPAETSRVGEAAVSQPLCTALQVALVDVLHAAGVELSAVVGHSSGEIGAAYAAGYLSATDAIRVAYYRGVHTKLAQGPQGKRGKMMAVGMSLQQATAFCSEFGNALSVAASNSQTSCTLAGDAEAIDDAYARLQTNGTFARVLQVDTAYHSHHMKPCGPAYLESMKQCGVASQQHRSRKQQQCNWYSSVWGPNGRSRSFDQAADSQLLEGQYWVDNMTQPVLFSQALARALNEDQCFDFALEVGPHPALKGPSSEIIKMLTGLSLPYSGVLKRGQNAVASFADALGLLWTSFPSARPLVTFAGLRRAFPSSGEAQKRQISVLKGLPAYSWDHLSLIWKESRSSRIFRAQSQPRHELLGHPITHGEHDKREVHWKQLLRLNEIPWLVGHRIQGEVLFPASGYLSMAYEAATRLVDEDQQPLRLVELHNIDILRAMRLEEDSSGLEVVFTVRVTSQSEDCITAEVACYSGEVDSVQPLDTPQARLTAHFTGGVRLWLGEPDKEALPRRAKPLLPMDSMDMGHLYSSLAQEGFNYTEPFQAKAMLRRLNHAVVTLSSPPEASSLRRCMHPAPVDTAFQGLLAAFSFPGDGRIGSIYLPTRVECVRIGMMSSSSSELSELTADARVVATGKTTLTGDVDLFDASNAQIQVQIRGAHMVAVGQRRDSWLYAGITWSREAEYGVEPGRRATLSDSEWVLYEQLSRTAYFYLRQLRKKILPQELQLMGKHRKHMMTWVLEYLLPQIEAGEHPDIRPEWKNDTLDMVQQWRASQQSDNNDMNILHAMGQNLVGIVRGTTPPLRVLTQDNMLDRLYVEGLGARDGNIDLAAMVQQLAHQYPRMRIVEVGAGTGGTTRAVLDALGSHYASYTYTDISTGFFENARTTFAQHGSKLAFKTLNIETSPADQGFTPGTFDMVISSNCLHATRSLSDTLRHCRQLLRPGGRLVLLEITRDFLPTQLVMSTLPGWFLGVDDGRIWSPTVSVERWDELLKANGFSGVDVSSTPSFCSVIVAQAVDDTVRLLREPLAVAPEAGLPPLGDILIVGGKDSGGASSRLALQSEKILRTAVPSKTAVSVVPGLEGIQVPKGAVVLCLCDLESPIFRDMTAKRFKGLQDIMETADVVLWVTSGAGKGRDPDANITVGLSSTLRAERMDLRLQFLDVDDDDRAALEPTMLANMLLRLAFQDPSQAHQLLWNQEPELALRGGAVYVPRVRSLDTVNRRSAARYRQVTQTARLGSKDTAVMLNVQRNGSFELQAVPVLEKARTDIVRVHVTASSLRTLTCDGYGPVYVCIGRELSSGDKILLLSKVNCSLITTAREDHVLYRWQHYNAQEDDPTQLHAFLARVLAEHLLEGLGGSTWIHGAPDDLRKAIDVAASEKGVAIFQSTSDMAASDNASFIHPYASEQDVQDICPKSVETFVNLGRPQHASLSALIRTSSPALTITDLKLEDLAVGLTVPNLRSSANKQFARLTPTEQSLIEAVAIEKVSAVTTKDLRPAAAVIDWRTAETVSASLRPLEHGGLFSAEKTYLLCGMTGDLGISVCLWMVNHGARHIVLTSRNPKVNPSVLEYLSRKGATVRPMALDIANMDSLRATYSKIKSSMPPIGGVMNAAMVLRDRLFHHMSWEDFAAVLAPKVTGSKNLDEIFGSGSDEQLEFFICFSSTTSIVGSIGQSAYAAANHYMARLVQQRRQRGLAGSVLHIAILTGFGYIFRRDSEHAETIYKAILPRFDRQSETDLHEMLAEAIICGRPGANIGNSDNDSDSASDSHTNTAELITGIRTVFQGEWRDDPRLSYYLGQQELQDDDSRQAQPGTSVSVKAQLADAEGPAECLSILEKSFARALGNLLELDPEGLDSNMPVANLGIDSLVAIRIREWFLKEMGVDVPVLKIMSDTYSMSRMCEDVLVDWRRLNKLSKG</sequence>
<dbReference type="Pfam" id="PF00109">
    <property type="entry name" value="ketoacyl-synt"/>
    <property type="match status" value="1"/>
</dbReference>
<evidence type="ECO:0000256" key="3">
    <source>
        <dbReference type="ARBA" id="ARBA00022603"/>
    </source>
</evidence>
<dbReference type="SMART" id="SM00826">
    <property type="entry name" value="PKS_DH"/>
    <property type="match status" value="1"/>
</dbReference>
<feature type="region of interest" description="C-terminal hotdog fold" evidence="6">
    <location>
        <begin position="1128"/>
        <end position="1277"/>
    </location>
</feature>
<dbReference type="Gene3D" id="3.10.129.110">
    <property type="entry name" value="Polyketide synthase dehydratase"/>
    <property type="match status" value="1"/>
</dbReference>
<dbReference type="SMART" id="SM00825">
    <property type="entry name" value="PKS_KS"/>
    <property type="match status" value="1"/>
</dbReference>
<dbReference type="InterPro" id="IPR018201">
    <property type="entry name" value="Ketoacyl_synth_AS"/>
</dbReference>
<evidence type="ECO:0000256" key="1">
    <source>
        <dbReference type="ARBA" id="ARBA00022450"/>
    </source>
</evidence>
<keyword evidence="5" id="KW-0511">Multifunctional enzyme</keyword>
<evidence type="ECO:0000259" key="8">
    <source>
        <dbReference type="PROSITE" id="PS52019"/>
    </source>
</evidence>
<evidence type="ECO:0000256" key="6">
    <source>
        <dbReference type="PROSITE-ProRule" id="PRU01363"/>
    </source>
</evidence>
<dbReference type="InterPro" id="IPR049551">
    <property type="entry name" value="PKS_DH_C"/>
</dbReference>
<dbReference type="InterPro" id="IPR050091">
    <property type="entry name" value="PKS_NRPS_Biosynth_Enz"/>
</dbReference>
<dbReference type="InterPro" id="IPR014043">
    <property type="entry name" value="Acyl_transferase_dom"/>
</dbReference>
<dbReference type="GO" id="GO:0044550">
    <property type="term" value="P:secondary metabolite biosynthetic process"/>
    <property type="evidence" value="ECO:0007669"/>
    <property type="project" value="TreeGrafter"/>
</dbReference>
<dbReference type="InterPro" id="IPR057326">
    <property type="entry name" value="KR_dom"/>
</dbReference>
<keyword evidence="4" id="KW-0808">Transferase</keyword>
<dbReference type="SUPFAM" id="SSF53901">
    <property type="entry name" value="Thiolase-like"/>
    <property type="match status" value="1"/>
</dbReference>
<dbReference type="SUPFAM" id="SSF53335">
    <property type="entry name" value="S-adenosyl-L-methionine-dependent methyltransferases"/>
    <property type="match status" value="1"/>
</dbReference>
<organism evidence="9">
    <name type="scientific">Aspergillus pachycristatus</name>
    <dbReference type="NCBI Taxonomy" id="1810921"/>
    <lineage>
        <taxon>Eukaryota</taxon>
        <taxon>Fungi</taxon>
        <taxon>Dikarya</taxon>
        <taxon>Ascomycota</taxon>
        <taxon>Pezizomycotina</taxon>
        <taxon>Eurotiomycetes</taxon>
        <taxon>Eurotiomycetidae</taxon>
        <taxon>Eurotiales</taxon>
        <taxon>Aspergillaceae</taxon>
        <taxon>Aspergillus</taxon>
        <taxon>Aspergillus subgen. Nidulantes</taxon>
    </lineage>
</organism>
<dbReference type="Gene3D" id="3.40.47.10">
    <property type="match status" value="1"/>
</dbReference>
<dbReference type="InterPro" id="IPR014031">
    <property type="entry name" value="Ketoacyl_synth_C"/>
</dbReference>
<dbReference type="PROSITE" id="PS00606">
    <property type="entry name" value="KS3_1"/>
    <property type="match status" value="1"/>
</dbReference>
<dbReference type="GO" id="GO:0031177">
    <property type="term" value="F:phosphopantetheine binding"/>
    <property type="evidence" value="ECO:0007669"/>
    <property type="project" value="InterPro"/>
</dbReference>
<dbReference type="GO" id="GO:0032259">
    <property type="term" value="P:methylation"/>
    <property type="evidence" value="ECO:0007669"/>
    <property type="project" value="UniProtKB-KW"/>
</dbReference>
<dbReference type="InterPro" id="IPR009081">
    <property type="entry name" value="PP-bd_ACP"/>
</dbReference>
<dbReference type="Pfam" id="PF08242">
    <property type="entry name" value="Methyltransf_12"/>
    <property type="match status" value="1"/>
</dbReference>
<dbReference type="CDD" id="cd00833">
    <property type="entry name" value="PKS"/>
    <property type="match status" value="1"/>
</dbReference>
<evidence type="ECO:0000313" key="9">
    <source>
        <dbReference type="EMBL" id="QFQ50467.1"/>
    </source>
</evidence>
<protein>
    <submittedName>
        <fullName evidence="9">Putative polyketide synthase</fullName>
    </submittedName>
</protein>
<dbReference type="InterPro" id="IPR013968">
    <property type="entry name" value="PKS_KR"/>
</dbReference>
<dbReference type="Gene3D" id="1.10.1200.10">
    <property type="entry name" value="ACP-like"/>
    <property type="match status" value="1"/>
</dbReference>
<dbReference type="SUPFAM" id="SSF51735">
    <property type="entry name" value="NAD(P)-binding Rossmann-fold domains"/>
    <property type="match status" value="1"/>
</dbReference>
<dbReference type="InterPro" id="IPR029063">
    <property type="entry name" value="SAM-dependent_MTases_sf"/>
</dbReference>
<dbReference type="PANTHER" id="PTHR43775">
    <property type="entry name" value="FATTY ACID SYNTHASE"/>
    <property type="match status" value="1"/>
</dbReference>
<dbReference type="PROSITE" id="PS52004">
    <property type="entry name" value="KS3_2"/>
    <property type="match status" value="1"/>
</dbReference>
<dbReference type="InterPro" id="IPR036291">
    <property type="entry name" value="NAD(P)-bd_dom_sf"/>
</dbReference>
<dbReference type="InterPro" id="IPR036736">
    <property type="entry name" value="ACP-like_sf"/>
</dbReference>
<dbReference type="SUPFAM" id="SSF55048">
    <property type="entry name" value="Probable ACP-binding domain of malonyl-CoA ACP transacylase"/>
    <property type="match status" value="1"/>
</dbReference>
<accession>A0A5P8H6F6</accession>
<keyword evidence="3" id="KW-0489">Methyltransferase</keyword>
<dbReference type="Pfam" id="PF08659">
    <property type="entry name" value="KR"/>
    <property type="match status" value="1"/>
</dbReference>
<feature type="domain" description="PKS/mFAS DH" evidence="8">
    <location>
        <begin position="969"/>
        <end position="1277"/>
    </location>
</feature>
<dbReference type="Gene3D" id="3.40.366.10">
    <property type="entry name" value="Malonyl-Coenzyme A Acyl Carrier Protein, domain 2"/>
    <property type="match status" value="1"/>
</dbReference>
<dbReference type="InterPro" id="IPR049552">
    <property type="entry name" value="PKS_DH_N"/>
</dbReference>
<dbReference type="GO" id="GO:0004312">
    <property type="term" value="F:fatty acid synthase activity"/>
    <property type="evidence" value="ECO:0007669"/>
    <property type="project" value="TreeGrafter"/>
</dbReference>
<dbReference type="InterPro" id="IPR016036">
    <property type="entry name" value="Malonyl_transacylase_ACP-bd"/>
</dbReference>